<sequence length="347" mass="38766">MALIKRGEVYHVRTQVAGVLIAKSTKTKNKRIAEQLEAKWISEIHSEVVVAKRMPITVEKAIEEFLLSRRGTAGHVNAENKLQMFSALAKLKLHEVKAADVQSIAFQLLNDEGYAISTVNTAIIYWNAVQNFCTKSNYTAGPKIKRFKGQTGRVRFLSDDEVMLLLAKLNPQNDDYREKRRAQDNLDFTVALLHTGARDREIADLKLNQIDIANNTITIHRSKGGTDTTLKMSNALSEMIKRRIAEADKPLDGLLLHGRAGNGCLFPERAKARYNNEYLGKACAKIGLKDVNLHTLRHTFACKMLRAGISIVEVQHLLGHRNLGSTMCYAHMIPNLTADRAAQVLNA</sequence>
<evidence type="ECO:0000313" key="5">
    <source>
        <dbReference type="Proteomes" id="UP000294829"/>
    </source>
</evidence>
<dbReference type="SUPFAM" id="SSF56349">
    <property type="entry name" value="DNA breaking-rejoining enzymes"/>
    <property type="match status" value="1"/>
</dbReference>
<dbReference type="Pfam" id="PF00589">
    <property type="entry name" value="Phage_integrase"/>
    <property type="match status" value="1"/>
</dbReference>
<dbReference type="OrthoDB" id="9784724at2"/>
<feature type="domain" description="Tyr recombinase" evidence="3">
    <location>
        <begin position="152"/>
        <end position="346"/>
    </location>
</feature>
<gene>
    <name evidence="4" type="ORF">E2I14_14070</name>
</gene>
<dbReference type="GO" id="GO:0006310">
    <property type="term" value="P:DNA recombination"/>
    <property type="evidence" value="ECO:0007669"/>
    <property type="project" value="UniProtKB-KW"/>
</dbReference>
<dbReference type="InterPro" id="IPR002104">
    <property type="entry name" value="Integrase_catalytic"/>
</dbReference>
<organism evidence="4 5">
    <name type="scientific">Sapientia aquatica</name>
    <dbReference type="NCBI Taxonomy" id="1549640"/>
    <lineage>
        <taxon>Bacteria</taxon>
        <taxon>Pseudomonadati</taxon>
        <taxon>Pseudomonadota</taxon>
        <taxon>Betaproteobacteria</taxon>
        <taxon>Burkholderiales</taxon>
        <taxon>Oxalobacteraceae</taxon>
        <taxon>Sapientia</taxon>
    </lineage>
</organism>
<evidence type="ECO:0000256" key="2">
    <source>
        <dbReference type="ARBA" id="ARBA00023172"/>
    </source>
</evidence>
<name>A0A4R5VYR8_9BURK</name>
<dbReference type="PANTHER" id="PTHR30349:SF64">
    <property type="entry name" value="PROPHAGE INTEGRASE INTD-RELATED"/>
    <property type="match status" value="1"/>
</dbReference>
<dbReference type="Proteomes" id="UP000294829">
    <property type="component" value="Unassembled WGS sequence"/>
</dbReference>
<dbReference type="InterPro" id="IPR011010">
    <property type="entry name" value="DNA_brk_join_enz"/>
</dbReference>
<keyword evidence="1" id="KW-0229">DNA integration</keyword>
<dbReference type="PROSITE" id="PS51898">
    <property type="entry name" value="TYR_RECOMBINASE"/>
    <property type="match status" value="1"/>
</dbReference>
<dbReference type="InterPro" id="IPR050090">
    <property type="entry name" value="Tyrosine_recombinase_XerCD"/>
</dbReference>
<dbReference type="AlphaFoldDB" id="A0A4R5VYR8"/>
<evidence type="ECO:0000313" key="4">
    <source>
        <dbReference type="EMBL" id="TDK63697.1"/>
    </source>
</evidence>
<evidence type="ECO:0000259" key="3">
    <source>
        <dbReference type="PROSITE" id="PS51898"/>
    </source>
</evidence>
<accession>A0A4R5VYR8</accession>
<reference evidence="4 5" key="1">
    <citation type="submission" date="2019-03" db="EMBL/GenBank/DDBJ databases">
        <title>Sapientia aquatica gen. nov., sp. nov., isolated from a crater lake.</title>
        <authorList>
            <person name="Felfoldi T."/>
            <person name="Szabo A."/>
            <person name="Toth E."/>
            <person name="Schumann P."/>
            <person name="Keki Z."/>
            <person name="Marialigeti K."/>
            <person name="Mathe I."/>
        </authorList>
    </citation>
    <scope>NUCLEOTIDE SEQUENCE [LARGE SCALE GENOMIC DNA]</scope>
    <source>
        <strain evidence="4 5">SA-152</strain>
    </source>
</reference>
<proteinExistence type="predicted"/>
<dbReference type="PANTHER" id="PTHR30349">
    <property type="entry name" value="PHAGE INTEGRASE-RELATED"/>
    <property type="match status" value="1"/>
</dbReference>
<dbReference type="InterPro" id="IPR013762">
    <property type="entry name" value="Integrase-like_cat_sf"/>
</dbReference>
<dbReference type="GO" id="GO:0003677">
    <property type="term" value="F:DNA binding"/>
    <property type="evidence" value="ECO:0007669"/>
    <property type="project" value="InterPro"/>
</dbReference>
<dbReference type="CDD" id="cd00796">
    <property type="entry name" value="INT_Rci_Hp1_C"/>
    <property type="match status" value="1"/>
</dbReference>
<dbReference type="Gene3D" id="1.10.443.10">
    <property type="entry name" value="Intergrase catalytic core"/>
    <property type="match status" value="1"/>
</dbReference>
<keyword evidence="2" id="KW-0233">DNA recombination</keyword>
<dbReference type="EMBL" id="SMYL01000008">
    <property type="protein sequence ID" value="TDK63697.1"/>
    <property type="molecule type" value="Genomic_DNA"/>
</dbReference>
<dbReference type="GO" id="GO:0015074">
    <property type="term" value="P:DNA integration"/>
    <property type="evidence" value="ECO:0007669"/>
    <property type="project" value="UniProtKB-KW"/>
</dbReference>
<dbReference type="RefSeq" id="WP_133329631.1">
    <property type="nucleotide sequence ID" value="NZ_SMYL01000008.1"/>
</dbReference>
<comment type="caution">
    <text evidence="4">The sequence shown here is derived from an EMBL/GenBank/DDBJ whole genome shotgun (WGS) entry which is preliminary data.</text>
</comment>
<evidence type="ECO:0000256" key="1">
    <source>
        <dbReference type="ARBA" id="ARBA00022908"/>
    </source>
</evidence>
<keyword evidence="5" id="KW-1185">Reference proteome</keyword>
<protein>
    <submittedName>
        <fullName evidence="4">Site-specific integrase</fullName>
    </submittedName>
</protein>